<dbReference type="SUPFAM" id="SSF54076">
    <property type="entry name" value="RNase A-like"/>
    <property type="match status" value="1"/>
</dbReference>
<evidence type="ECO:0000313" key="3">
    <source>
        <dbReference type="EMBL" id="ACO51779.1"/>
    </source>
</evidence>
<evidence type="ECO:0000259" key="2">
    <source>
        <dbReference type="SMART" id="SM00092"/>
    </source>
</evidence>
<feature type="domain" description="Ribonuclease A-domain" evidence="2">
    <location>
        <begin position="22"/>
        <end position="131"/>
    </location>
</feature>
<name>C1C469_AQUCT</name>
<proteinExistence type="evidence at transcript level"/>
<feature type="signal peptide" evidence="1">
    <location>
        <begin position="1"/>
        <end position="23"/>
    </location>
</feature>
<protein>
    <submittedName>
        <fullName evidence="3">Ribonuclease, liver</fullName>
    </submittedName>
</protein>
<dbReference type="InterPro" id="IPR036816">
    <property type="entry name" value="RNaseA-like_dom_sf"/>
</dbReference>
<gene>
    <name evidence="3" type="primary">RNASL</name>
</gene>
<accession>C1C469</accession>
<dbReference type="AlphaFoldDB" id="C1C469"/>
<reference evidence="3" key="1">
    <citation type="submission" date="2009-04" db="EMBL/GenBank/DDBJ databases">
        <title>Rana catesbeiana ESTs and full-length cDNAs.</title>
        <authorList>
            <person name="Helbing C.C."/>
            <person name="Veldhoen N."/>
            <person name="Leong J."/>
            <person name="Koop B.F."/>
        </authorList>
    </citation>
    <scope>NUCLEOTIDE SEQUENCE</scope>
    <source>
        <tissue evidence="3">Mixed tissue</tissue>
    </source>
</reference>
<evidence type="ECO:0000256" key="1">
    <source>
        <dbReference type="SAM" id="SignalP"/>
    </source>
</evidence>
<dbReference type="Gene3D" id="3.10.130.10">
    <property type="entry name" value="Ribonuclease A-like domain"/>
    <property type="match status" value="1"/>
</dbReference>
<dbReference type="InterPro" id="IPR023412">
    <property type="entry name" value="RNaseA_domain"/>
</dbReference>
<dbReference type="EMBL" id="BT081648">
    <property type="protein sequence ID" value="ACO51779.1"/>
    <property type="molecule type" value="mRNA"/>
</dbReference>
<keyword evidence="1" id="KW-0732">Signal</keyword>
<sequence>MSKASFCFLILSILVSLIHLSSCQNRSSFKTKHIVGSRNINCKEKLKYPLFFIHGKCRAKNTFIVESEKTVLSICRKAIKKRYITSPMKVRLAICQERKNKQCIYDIVVPNNSQICVLCHKGKPIHFQKEGKCF</sequence>
<feature type="chain" id="PRO_5002905502" evidence="1">
    <location>
        <begin position="24"/>
        <end position="134"/>
    </location>
</feature>
<organism evidence="3">
    <name type="scientific">Aquarana catesbeiana</name>
    <name type="common">American bullfrog</name>
    <name type="synonym">Rana catesbeiana</name>
    <dbReference type="NCBI Taxonomy" id="8400"/>
    <lineage>
        <taxon>Eukaryota</taxon>
        <taxon>Metazoa</taxon>
        <taxon>Chordata</taxon>
        <taxon>Craniata</taxon>
        <taxon>Vertebrata</taxon>
        <taxon>Euteleostomi</taxon>
        <taxon>Amphibia</taxon>
        <taxon>Batrachia</taxon>
        <taxon>Anura</taxon>
        <taxon>Neobatrachia</taxon>
        <taxon>Ranoidea</taxon>
        <taxon>Ranidae</taxon>
        <taxon>Aquarana</taxon>
    </lineage>
</organism>
<dbReference type="Pfam" id="PF00074">
    <property type="entry name" value="RnaseA"/>
    <property type="match status" value="1"/>
</dbReference>
<dbReference type="SMART" id="SM00092">
    <property type="entry name" value="RNAse_Pc"/>
    <property type="match status" value="1"/>
</dbReference>